<protein>
    <submittedName>
        <fullName evidence="2">Uncharacterized protein</fullName>
    </submittedName>
</protein>
<keyword evidence="1" id="KW-0812">Transmembrane</keyword>
<dbReference type="EMBL" id="CP024955">
    <property type="protein sequence ID" value="ATY84531.1"/>
    <property type="molecule type" value="Genomic_DNA"/>
</dbReference>
<keyword evidence="1" id="KW-1133">Transmembrane helix</keyword>
<sequence length="518" mass="58299">MKDILALADLEFSRFRMWMPFAPGSRPRVFMLNQAVFLLISLWFFRGWTDLGQLYAEWTIFHLFAVIIFSGSLWSTSGGIEWWLTIPRPRMHLVLGRALGCLRMGLHLALYMEATVILHYATAFFLHWVPGTSVSQFAVVAATFTMLDLVALFPAVGVGLIRVVFSRGWARVGGFIYFILLYFILLFGLFNGGNVFNQLWNGAPLVSKYLMIILGIAVIGWPLSWFLVRLTAGVGLCRLGDMRLAETGWGFRLQTSAAPAGTWEVRASRSPFWSLFSLERARQRWWGAGAPPLYRWLFAAAMAGAAVEGYVLMGRQEIWLHGPSFVGAGVYAYAIFRVVGFPTEPFRQGWGSWWLAIPRPRWMLLAARGLAVWTTLVELMSLALMSLGIGITIRGMIGGSWASLADGWRSIGEIWLVITLLFTLNLLLLQITPALFRHRVLSVFLVLLYASVYGEFGWLVKWTVAGGQGPGLWHRLGMLAGIGLPLGLLCFWIGSRSLNQLMLMEDVWCRVERLQRQT</sequence>
<gene>
    <name evidence="2" type="ORF">CVV65_05830</name>
</gene>
<organism evidence="2 3">
    <name type="scientific">Kyrpidia spormannii</name>
    <dbReference type="NCBI Taxonomy" id="2055160"/>
    <lineage>
        <taxon>Bacteria</taxon>
        <taxon>Bacillati</taxon>
        <taxon>Bacillota</taxon>
        <taxon>Bacilli</taxon>
        <taxon>Bacillales</taxon>
        <taxon>Alicyclobacillaceae</taxon>
        <taxon>Kyrpidia</taxon>
    </lineage>
</organism>
<dbReference type="RefSeq" id="WP_100667350.1">
    <property type="nucleotide sequence ID" value="NZ_CP024955.1"/>
</dbReference>
<name>A0A2K8N588_9BACL</name>
<dbReference type="OrthoDB" id="2546117at2"/>
<feature type="transmembrane region" description="Helical" evidence="1">
    <location>
        <begin position="29"/>
        <end position="48"/>
    </location>
</feature>
<feature type="transmembrane region" description="Helical" evidence="1">
    <location>
        <begin position="105"/>
        <end position="128"/>
    </location>
</feature>
<feature type="transmembrane region" description="Helical" evidence="1">
    <location>
        <begin position="362"/>
        <end position="391"/>
    </location>
</feature>
<feature type="transmembrane region" description="Helical" evidence="1">
    <location>
        <begin position="411"/>
        <end position="428"/>
    </location>
</feature>
<dbReference type="AlphaFoldDB" id="A0A2K8N588"/>
<feature type="transmembrane region" description="Helical" evidence="1">
    <location>
        <begin position="168"/>
        <end position="189"/>
    </location>
</feature>
<dbReference type="Proteomes" id="UP000231932">
    <property type="component" value="Chromosome"/>
</dbReference>
<feature type="transmembrane region" description="Helical" evidence="1">
    <location>
        <begin position="293"/>
        <end position="312"/>
    </location>
</feature>
<keyword evidence="1" id="KW-0472">Membrane</keyword>
<accession>A0A2K8N588</accession>
<feature type="transmembrane region" description="Helical" evidence="1">
    <location>
        <begin position="60"/>
        <end position="84"/>
    </location>
</feature>
<feature type="transmembrane region" description="Helical" evidence="1">
    <location>
        <begin position="440"/>
        <end position="460"/>
    </location>
</feature>
<reference evidence="3" key="1">
    <citation type="submission" date="2017-11" db="EMBL/GenBank/DDBJ databases">
        <title>Complete Genome Sequence of Kyrpidia sp. Strain EA-1, a thermophilic, hydrogen-oxidizing Bacterium, isolated from the Azores.</title>
        <authorList>
            <person name="Reiner J.E."/>
            <person name="Lapp C.J."/>
            <person name="Bunk B."/>
            <person name="Gescher J."/>
        </authorList>
    </citation>
    <scope>NUCLEOTIDE SEQUENCE [LARGE SCALE GENOMIC DNA]</scope>
    <source>
        <strain evidence="3">EA-1</strain>
    </source>
</reference>
<feature type="transmembrane region" description="Helical" evidence="1">
    <location>
        <begin position="472"/>
        <end position="494"/>
    </location>
</feature>
<feature type="transmembrane region" description="Helical" evidence="1">
    <location>
        <begin position="209"/>
        <end position="228"/>
    </location>
</feature>
<feature type="transmembrane region" description="Helical" evidence="1">
    <location>
        <begin position="134"/>
        <end position="161"/>
    </location>
</feature>
<keyword evidence="3" id="KW-1185">Reference proteome</keyword>
<feature type="transmembrane region" description="Helical" evidence="1">
    <location>
        <begin position="318"/>
        <end position="341"/>
    </location>
</feature>
<evidence type="ECO:0000256" key="1">
    <source>
        <dbReference type="SAM" id="Phobius"/>
    </source>
</evidence>
<evidence type="ECO:0000313" key="2">
    <source>
        <dbReference type="EMBL" id="ATY84531.1"/>
    </source>
</evidence>
<dbReference type="KEGG" id="kyr:CVV65_05830"/>
<evidence type="ECO:0000313" key="3">
    <source>
        <dbReference type="Proteomes" id="UP000231932"/>
    </source>
</evidence>
<proteinExistence type="predicted"/>